<evidence type="ECO:0000313" key="3">
    <source>
        <dbReference type="Proteomes" id="UP001642900"/>
    </source>
</evidence>
<gene>
    <name evidence="2" type="ORF">G6N73_26585</name>
</gene>
<dbReference type="RefSeq" id="WP_165032982.1">
    <property type="nucleotide sequence ID" value="NZ_JAAKZF010000059.1"/>
</dbReference>
<evidence type="ECO:0000256" key="1">
    <source>
        <dbReference type="SAM" id="SignalP"/>
    </source>
</evidence>
<accession>A0A6G4WKP0</accession>
<name>A0A6G4WKP0_9HYPH</name>
<comment type="caution">
    <text evidence="2">The sequence shown here is derived from an EMBL/GenBank/DDBJ whole genome shotgun (WGS) entry which is preliminary data.</text>
</comment>
<keyword evidence="1" id="KW-0732">Signal</keyword>
<protein>
    <submittedName>
        <fullName evidence="2">Uncharacterized protein</fullName>
    </submittedName>
</protein>
<dbReference type="PROSITE" id="PS51257">
    <property type="entry name" value="PROKAR_LIPOPROTEIN"/>
    <property type="match status" value="1"/>
</dbReference>
<dbReference type="Proteomes" id="UP001642900">
    <property type="component" value="Unassembled WGS sequence"/>
</dbReference>
<organism evidence="2 3">
    <name type="scientific">Allomesorhizobium camelthorni</name>
    <dbReference type="NCBI Taxonomy" id="475069"/>
    <lineage>
        <taxon>Bacteria</taxon>
        <taxon>Pseudomonadati</taxon>
        <taxon>Pseudomonadota</taxon>
        <taxon>Alphaproteobacteria</taxon>
        <taxon>Hyphomicrobiales</taxon>
        <taxon>Phyllobacteriaceae</taxon>
        <taxon>Allomesorhizobium</taxon>
    </lineage>
</organism>
<reference evidence="2 3" key="1">
    <citation type="submission" date="2020-02" db="EMBL/GenBank/DDBJ databases">
        <title>Genome sequence of strain CCNWXJ40-4.</title>
        <authorList>
            <person name="Gao J."/>
            <person name="Sun J."/>
        </authorList>
    </citation>
    <scope>NUCLEOTIDE SEQUENCE [LARGE SCALE GENOMIC DNA]</scope>
    <source>
        <strain evidence="2 3">CCNWXJ 40-4</strain>
    </source>
</reference>
<feature type="signal peptide" evidence="1">
    <location>
        <begin position="1"/>
        <end position="26"/>
    </location>
</feature>
<evidence type="ECO:0000313" key="2">
    <source>
        <dbReference type="EMBL" id="NGO54647.1"/>
    </source>
</evidence>
<feature type="chain" id="PRO_5026233930" evidence="1">
    <location>
        <begin position="27"/>
        <end position="82"/>
    </location>
</feature>
<keyword evidence="3" id="KW-1185">Reference proteome</keyword>
<dbReference type="AlphaFoldDB" id="A0A6G4WKP0"/>
<proteinExistence type="predicted"/>
<dbReference type="EMBL" id="JAAKZF010000059">
    <property type="protein sequence ID" value="NGO54647.1"/>
    <property type="molecule type" value="Genomic_DNA"/>
</dbReference>
<sequence>MMTYQSKGVLLTLAIVGCVMARSGNAAEEPGLGTVVPEAEMTMFCQNAAAARFEVQPDAITTDPPIRPNRPEGAILAKLANM</sequence>